<dbReference type="AlphaFoldDB" id="A0A956NI35"/>
<keyword evidence="2 4" id="KW-0479">Metal-binding</keyword>
<evidence type="ECO:0000313" key="8">
    <source>
        <dbReference type="Proteomes" id="UP000739538"/>
    </source>
</evidence>
<dbReference type="SUPFAM" id="SSF46626">
    <property type="entry name" value="Cytochrome c"/>
    <property type="match status" value="1"/>
</dbReference>
<dbReference type="GO" id="GO:0009055">
    <property type="term" value="F:electron transfer activity"/>
    <property type="evidence" value="ECO:0007669"/>
    <property type="project" value="InterPro"/>
</dbReference>
<feature type="non-terminal residue" evidence="7">
    <location>
        <position position="1"/>
    </location>
</feature>
<protein>
    <submittedName>
        <fullName evidence="7">Thiol oxidoreductase</fullName>
    </submittedName>
</protein>
<feature type="domain" description="Cytochrome c" evidence="6">
    <location>
        <begin position="51"/>
        <end position="181"/>
    </location>
</feature>
<dbReference type="GO" id="GO:0020037">
    <property type="term" value="F:heme binding"/>
    <property type="evidence" value="ECO:0007669"/>
    <property type="project" value="InterPro"/>
</dbReference>
<dbReference type="InterPro" id="IPR051395">
    <property type="entry name" value="Cytochrome_c_Peroxidase/MauG"/>
</dbReference>
<keyword evidence="3 4" id="KW-0408">Iron</keyword>
<dbReference type="Proteomes" id="UP000739538">
    <property type="component" value="Unassembled WGS sequence"/>
</dbReference>
<feature type="region of interest" description="Disordered" evidence="5">
    <location>
        <begin position="1"/>
        <end position="24"/>
    </location>
</feature>
<dbReference type="EMBL" id="JAGQHS010000462">
    <property type="protein sequence ID" value="MCA9759733.1"/>
    <property type="molecule type" value="Genomic_DNA"/>
</dbReference>
<comment type="caution">
    <text evidence="7">The sequence shown here is derived from an EMBL/GenBank/DDBJ whole genome shotgun (WGS) entry which is preliminary data.</text>
</comment>
<dbReference type="InterPro" id="IPR009056">
    <property type="entry name" value="Cyt_c-like_dom"/>
</dbReference>
<evidence type="ECO:0000259" key="6">
    <source>
        <dbReference type="PROSITE" id="PS51007"/>
    </source>
</evidence>
<keyword evidence="1 4" id="KW-0349">Heme</keyword>
<evidence type="ECO:0000256" key="2">
    <source>
        <dbReference type="ARBA" id="ARBA00022723"/>
    </source>
</evidence>
<dbReference type="GO" id="GO:0046872">
    <property type="term" value="F:metal ion binding"/>
    <property type="evidence" value="ECO:0007669"/>
    <property type="project" value="UniProtKB-KW"/>
</dbReference>
<accession>A0A956NI35</accession>
<dbReference type="GO" id="GO:0004130">
    <property type="term" value="F:cytochrome-c peroxidase activity"/>
    <property type="evidence" value="ECO:0007669"/>
    <property type="project" value="TreeGrafter"/>
</dbReference>
<evidence type="ECO:0000313" key="7">
    <source>
        <dbReference type="EMBL" id="MCA9759733.1"/>
    </source>
</evidence>
<dbReference type="PROSITE" id="PS51007">
    <property type="entry name" value="CYTC"/>
    <property type="match status" value="1"/>
</dbReference>
<reference evidence="7" key="2">
    <citation type="journal article" date="2021" name="Microbiome">
        <title>Successional dynamics and alternative stable states in a saline activated sludge microbial community over 9 years.</title>
        <authorList>
            <person name="Wang Y."/>
            <person name="Ye J."/>
            <person name="Ju F."/>
            <person name="Liu L."/>
            <person name="Boyd J.A."/>
            <person name="Deng Y."/>
            <person name="Parks D.H."/>
            <person name="Jiang X."/>
            <person name="Yin X."/>
            <person name="Woodcroft B.J."/>
            <person name="Tyson G.W."/>
            <person name="Hugenholtz P."/>
            <person name="Polz M.F."/>
            <person name="Zhang T."/>
        </authorList>
    </citation>
    <scope>NUCLEOTIDE SEQUENCE</scope>
    <source>
        <strain evidence="7">HKST-UBA02</strain>
    </source>
</reference>
<dbReference type="InterPro" id="IPR036909">
    <property type="entry name" value="Cyt_c-like_dom_sf"/>
</dbReference>
<dbReference type="InterPro" id="IPR010538">
    <property type="entry name" value="DHOR"/>
</dbReference>
<dbReference type="Gene3D" id="1.10.760.10">
    <property type="entry name" value="Cytochrome c-like domain"/>
    <property type="match status" value="1"/>
</dbReference>
<evidence type="ECO:0000256" key="3">
    <source>
        <dbReference type="ARBA" id="ARBA00023004"/>
    </source>
</evidence>
<dbReference type="PANTHER" id="PTHR30600:SF4">
    <property type="entry name" value="CYTOCHROME C DOMAIN-CONTAINING PROTEIN"/>
    <property type="match status" value="1"/>
</dbReference>
<dbReference type="Pfam" id="PF06537">
    <property type="entry name" value="DHOR"/>
    <property type="match status" value="1"/>
</dbReference>
<reference evidence="7" key="1">
    <citation type="submission" date="2020-04" db="EMBL/GenBank/DDBJ databases">
        <authorList>
            <person name="Zhang T."/>
        </authorList>
    </citation>
    <scope>NUCLEOTIDE SEQUENCE</scope>
    <source>
        <strain evidence="7">HKST-UBA02</strain>
    </source>
</reference>
<organism evidence="7 8">
    <name type="scientific">Eiseniibacteriota bacterium</name>
    <dbReference type="NCBI Taxonomy" id="2212470"/>
    <lineage>
        <taxon>Bacteria</taxon>
        <taxon>Candidatus Eiseniibacteriota</taxon>
    </lineage>
</organism>
<name>A0A956NI35_UNCEI</name>
<proteinExistence type="predicted"/>
<evidence type="ECO:0000256" key="1">
    <source>
        <dbReference type="ARBA" id="ARBA00022617"/>
    </source>
</evidence>
<gene>
    <name evidence="7" type="ORF">KDA27_28305</name>
</gene>
<evidence type="ECO:0000256" key="4">
    <source>
        <dbReference type="PROSITE-ProRule" id="PRU00433"/>
    </source>
</evidence>
<dbReference type="PANTHER" id="PTHR30600">
    <property type="entry name" value="CYTOCHROME C PEROXIDASE-RELATED"/>
    <property type="match status" value="1"/>
</dbReference>
<evidence type="ECO:0000256" key="5">
    <source>
        <dbReference type="SAM" id="MobiDB-lite"/>
    </source>
</evidence>
<sequence>GHAHSEEPAEEPPVAPAEEPGEPEVTEANLTALVEYCRALAVPARRDVEVPAVRAGAQIFEHIGCARCHVPTLTTGPDGPVETANETIHPFTDLLLHDLGPGMASIPDGPAAAGEWRTAPLWGLGLAEAVNGYRFLLHDGRARSREEAILWHGGEADRVRDEFRRLSSEERVRLLAFLESL</sequence>